<protein>
    <submittedName>
        <fullName evidence="1">Uncharacterized protein</fullName>
    </submittedName>
</protein>
<evidence type="ECO:0000313" key="2">
    <source>
        <dbReference type="Proteomes" id="UP000276133"/>
    </source>
</evidence>
<name>A0A3M7T6Y9_BRAPC</name>
<organism evidence="1 2">
    <name type="scientific">Brachionus plicatilis</name>
    <name type="common">Marine rotifer</name>
    <name type="synonym">Brachionus muelleri</name>
    <dbReference type="NCBI Taxonomy" id="10195"/>
    <lineage>
        <taxon>Eukaryota</taxon>
        <taxon>Metazoa</taxon>
        <taxon>Spiralia</taxon>
        <taxon>Gnathifera</taxon>
        <taxon>Rotifera</taxon>
        <taxon>Eurotatoria</taxon>
        <taxon>Monogononta</taxon>
        <taxon>Pseudotrocha</taxon>
        <taxon>Ploima</taxon>
        <taxon>Brachionidae</taxon>
        <taxon>Brachionus</taxon>
    </lineage>
</organism>
<dbReference type="Proteomes" id="UP000276133">
    <property type="component" value="Unassembled WGS sequence"/>
</dbReference>
<evidence type="ECO:0000313" key="1">
    <source>
        <dbReference type="EMBL" id="RNA43755.1"/>
    </source>
</evidence>
<comment type="caution">
    <text evidence="1">The sequence shown here is derived from an EMBL/GenBank/DDBJ whole genome shotgun (WGS) entry which is preliminary data.</text>
</comment>
<dbReference type="AlphaFoldDB" id="A0A3M7T6Y9"/>
<gene>
    <name evidence="1" type="ORF">BpHYR1_022721</name>
</gene>
<accession>A0A3M7T6Y9</accession>
<reference evidence="1 2" key="1">
    <citation type="journal article" date="2018" name="Sci. Rep.">
        <title>Genomic signatures of local adaptation to the degree of environmental predictability in rotifers.</title>
        <authorList>
            <person name="Franch-Gras L."/>
            <person name="Hahn C."/>
            <person name="Garcia-Roger E.M."/>
            <person name="Carmona M.J."/>
            <person name="Serra M."/>
            <person name="Gomez A."/>
        </authorList>
    </citation>
    <scope>NUCLEOTIDE SEQUENCE [LARGE SCALE GENOMIC DNA]</scope>
    <source>
        <strain evidence="1">HYR1</strain>
    </source>
</reference>
<dbReference type="EMBL" id="REGN01000180">
    <property type="protein sequence ID" value="RNA43755.1"/>
    <property type="molecule type" value="Genomic_DNA"/>
</dbReference>
<proteinExistence type="predicted"/>
<keyword evidence="2" id="KW-1185">Reference proteome</keyword>
<sequence length="87" mass="9691">MEKIFNLLVCGLNGRLTALSLFTKSALFIIETNMSISFLESIRVNLRFNSSKSSSVRASSYECRLDFKANSSLGLSSSDENALERPY</sequence>